<dbReference type="RefSeq" id="WP_045568913.1">
    <property type="nucleotide sequence ID" value="NZ_CAWPVW010000005.1"/>
</dbReference>
<evidence type="ECO:0000313" key="2">
    <source>
        <dbReference type="Proteomes" id="UP000594435"/>
    </source>
</evidence>
<accession>A0AAJ4ICZ0</accession>
<dbReference type="PANTHER" id="PTHR36154:SF1">
    <property type="entry name" value="DNA-BINDING TRANSCRIPTIONAL ACTIVATOR ALPA"/>
    <property type="match status" value="1"/>
</dbReference>
<name>A0AAJ4ICZ0_9VIBR</name>
<reference evidence="1 2" key="1">
    <citation type="submission" date="2020-11" db="EMBL/GenBank/DDBJ databases">
        <title>Complete and Circularized Genome Assembly of a human isolate of Vibrio navarrensis biotype pommerensis with MiSeq and MinION Sequence Data.</title>
        <authorList>
            <person name="Schwartz K."/>
            <person name="Borowiak M."/>
            <person name="Deneke C."/>
            <person name="Balau V."/>
            <person name="Metelmann C."/>
            <person name="Strauch E."/>
        </authorList>
    </citation>
    <scope>NUCLEOTIDE SEQUENCE [LARGE SCALE GENOMIC DNA]</scope>
    <source>
        <strain evidence="1 2">20-VB00237</strain>
    </source>
</reference>
<gene>
    <name evidence="1" type="ORF">I3X05_05395</name>
</gene>
<dbReference type="EMBL" id="CP065217">
    <property type="protein sequence ID" value="QPL54570.1"/>
    <property type="molecule type" value="Genomic_DNA"/>
</dbReference>
<proteinExistence type="predicted"/>
<evidence type="ECO:0000313" key="1">
    <source>
        <dbReference type="EMBL" id="QPL54570.1"/>
    </source>
</evidence>
<sequence length="71" mass="8105">MKIIRLKEVMSITGLSRSTIYERISVGEFPPSVSLGGSAVGWLESEVHAWIEKRVTERDERLSQPTYRKRG</sequence>
<dbReference type="Proteomes" id="UP000594435">
    <property type="component" value="Chromosome 1"/>
</dbReference>
<dbReference type="AlphaFoldDB" id="A0AAJ4ICZ0"/>
<dbReference type="InterPro" id="IPR009061">
    <property type="entry name" value="DNA-bd_dom_put_sf"/>
</dbReference>
<dbReference type="Pfam" id="PF05930">
    <property type="entry name" value="Phage_AlpA"/>
    <property type="match status" value="1"/>
</dbReference>
<dbReference type="InterPro" id="IPR010260">
    <property type="entry name" value="AlpA"/>
</dbReference>
<organism evidence="1 2">
    <name type="scientific">Vibrio navarrensis</name>
    <dbReference type="NCBI Taxonomy" id="29495"/>
    <lineage>
        <taxon>Bacteria</taxon>
        <taxon>Pseudomonadati</taxon>
        <taxon>Pseudomonadota</taxon>
        <taxon>Gammaproteobacteria</taxon>
        <taxon>Vibrionales</taxon>
        <taxon>Vibrionaceae</taxon>
        <taxon>Vibrio</taxon>
    </lineage>
</organism>
<dbReference type="InterPro" id="IPR052931">
    <property type="entry name" value="Prophage_regulatory_activator"/>
</dbReference>
<dbReference type="PANTHER" id="PTHR36154">
    <property type="entry name" value="DNA-BINDING TRANSCRIPTIONAL ACTIVATOR ALPA"/>
    <property type="match status" value="1"/>
</dbReference>
<dbReference type="Gene3D" id="1.10.238.160">
    <property type="match status" value="1"/>
</dbReference>
<protein>
    <submittedName>
        <fullName evidence="1">AlpA family transcriptional regulator</fullName>
    </submittedName>
</protein>
<dbReference type="SUPFAM" id="SSF46955">
    <property type="entry name" value="Putative DNA-binding domain"/>
    <property type="match status" value="1"/>
</dbReference>